<accession>A0A857J6G7</accession>
<feature type="region of interest" description="Disordered" evidence="1">
    <location>
        <begin position="19"/>
        <end position="42"/>
    </location>
</feature>
<feature type="compositionally biased region" description="Pro residues" evidence="1">
    <location>
        <begin position="25"/>
        <end position="35"/>
    </location>
</feature>
<dbReference type="EMBL" id="CP047650">
    <property type="protein sequence ID" value="QHI99590.1"/>
    <property type="molecule type" value="Genomic_DNA"/>
</dbReference>
<organism evidence="2 3">
    <name type="scientific">Xylophilus rhododendri</name>
    <dbReference type="NCBI Taxonomy" id="2697032"/>
    <lineage>
        <taxon>Bacteria</taxon>
        <taxon>Pseudomonadati</taxon>
        <taxon>Pseudomonadota</taxon>
        <taxon>Betaproteobacteria</taxon>
        <taxon>Burkholderiales</taxon>
        <taxon>Xylophilus</taxon>
    </lineage>
</organism>
<gene>
    <name evidence="2" type="ORF">GT347_17390</name>
</gene>
<evidence type="ECO:0000256" key="1">
    <source>
        <dbReference type="SAM" id="MobiDB-lite"/>
    </source>
</evidence>
<reference evidence="2 3" key="1">
    <citation type="submission" date="2020-01" db="EMBL/GenBank/DDBJ databases">
        <title>Genome sequencing of strain KACC 21265.</title>
        <authorList>
            <person name="Heo J."/>
            <person name="Kim S.-J."/>
            <person name="Kim J.-S."/>
            <person name="Hong S.-B."/>
            <person name="Kwon S.-W."/>
        </authorList>
    </citation>
    <scope>NUCLEOTIDE SEQUENCE [LARGE SCALE GENOMIC DNA]</scope>
    <source>
        <strain evidence="2 3">KACC 21265</strain>
    </source>
</reference>
<evidence type="ECO:0000313" key="2">
    <source>
        <dbReference type="EMBL" id="QHI99590.1"/>
    </source>
</evidence>
<proteinExistence type="predicted"/>
<dbReference type="RefSeq" id="WP_160553402.1">
    <property type="nucleotide sequence ID" value="NZ_CP047650.1"/>
</dbReference>
<keyword evidence="3" id="KW-1185">Reference proteome</keyword>
<sequence length="574" mass="61880">MFSSHFHQFLSNLSQCLGRKAPQPQAAPGPQPPGLPAATGGIGKTLQEAVPKIAADAASFSQPDPQQAPLPASSAADRLHDLAGALVSAEHASTACLQQLFAKSDLSTLLGILPPAALLDVLTFAFDPAFECPEGRAFDSLKNWMLETSGHDGRLVGQVLKQAVWRKALQHLPVSDAAMAQRVDAIQSQLDASGDYQAYLAANLEIVRELREKSGAAGSAAEPQALFLNNDIEKWRAALLDGSIDSPEKLTAVLLDAVDRNYAVRLARLYPGAAMKIGKYGLGGVKHGYVSSTELSEFTQENLQATLAAAHTAMLEMLNDPAFAPSAGGPEIGGILSDGLLLLQNILEIPQRHQANDYVLREIAQTQPSTPEHIGEILEQSMMQRQVTLKKFGHTSVEERTSVDFFWTALKLLRKPASKMALGKAIQDLIIQFKQVQAQAIGKRQQLPPDGIEALLDNTVSHVRHYYDFMAQAADPFATPAGMAPFSETDAPYRQAVEDLENGTRIADPKDPRFVSASDFLLRSHALLEVNRAERAARIAGTPFDRAAFIDSSTNADVAAAAPYLQASFSRWPA</sequence>
<protein>
    <submittedName>
        <fullName evidence="2">Uncharacterized protein</fullName>
    </submittedName>
</protein>
<name>A0A857J6G7_9BURK</name>
<dbReference type="KEGG" id="xyk:GT347_17390"/>
<dbReference type="Proteomes" id="UP000464787">
    <property type="component" value="Chromosome"/>
</dbReference>
<dbReference type="AlphaFoldDB" id="A0A857J6G7"/>
<evidence type="ECO:0000313" key="3">
    <source>
        <dbReference type="Proteomes" id="UP000464787"/>
    </source>
</evidence>